<comment type="subunit">
    <text evidence="9">Forms a complex with SecF. Part of the essential Sec protein translocation apparatus which comprises SecA, SecYEG and auxiliary proteins SecDF. Other proteins may also be involved.</text>
</comment>
<dbReference type="InterPro" id="IPR022813">
    <property type="entry name" value="SecD/SecF_arch_bac"/>
</dbReference>
<dbReference type="AlphaFoldDB" id="A0A2W4XSU1"/>
<dbReference type="EMBL" id="QBMP01000014">
    <property type="protein sequence ID" value="PZO59984.1"/>
    <property type="molecule type" value="Genomic_DNA"/>
</dbReference>
<evidence type="ECO:0000259" key="11">
    <source>
        <dbReference type="Pfam" id="PF21760"/>
    </source>
</evidence>
<dbReference type="GO" id="GO:0006605">
    <property type="term" value="P:protein targeting"/>
    <property type="evidence" value="ECO:0007669"/>
    <property type="project" value="UniProtKB-UniRule"/>
</dbReference>
<dbReference type="GO" id="GO:0015450">
    <property type="term" value="F:protein-transporting ATPase activity"/>
    <property type="evidence" value="ECO:0007669"/>
    <property type="project" value="InterPro"/>
</dbReference>
<dbReference type="GO" id="GO:0005886">
    <property type="term" value="C:plasma membrane"/>
    <property type="evidence" value="ECO:0007669"/>
    <property type="project" value="UniProtKB-SubCell"/>
</dbReference>
<feature type="transmembrane region" description="Helical" evidence="9">
    <location>
        <begin position="386"/>
        <end position="411"/>
    </location>
</feature>
<reference evidence="14" key="1">
    <citation type="submission" date="2018-04" db="EMBL/GenBank/DDBJ databases">
        <authorList>
            <person name="Cornet L."/>
        </authorList>
    </citation>
    <scope>NUCLEOTIDE SEQUENCE [LARGE SCALE GENOMIC DNA]</scope>
</reference>
<keyword evidence="7 9" id="KW-0811">Translocation</keyword>
<keyword evidence="2 9" id="KW-0813">Transport</keyword>
<feature type="transmembrane region" description="Helical" evidence="9">
    <location>
        <begin position="417"/>
        <end position="443"/>
    </location>
</feature>
<feature type="domain" description="Protein translocase subunit SecDF P1" evidence="11">
    <location>
        <begin position="60"/>
        <end position="114"/>
    </location>
</feature>
<dbReference type="InterPro" id="IPR054384">
    <property type="entry name" value="SecDF_P1_head"/>
</dbReference>
<dbReference type="Pfam" id="PF02355">
    <property type="entry name" value="SecD_SecF_C"/>
    <property type="match status" value="1"/>
</dbReference>
<evidence type="ECO:0000313" key="13">
    <source>
        <dbReference type="EMBL" id="PZO59984.1"/>
    </source>
</evidence>
<sequence>MSKQRSILAALLALVIAAVVIIVNVETQLGLDLRGGTQLTMQVQPNEQITQVGERELAAVQRVIENRVNGLGVSEAVVQSVGQDQLSIQLPGVSDPEQAERVLGGTAQLEFRSQKPSTEGQLNALQTISQQQLAEQQALKGSSDKAAIAANQTAIAATQKDILALFNESELTGSKLKDAIAGPMGGPGGAWEVNIEFTKEGGDLFAQLTRDVAGTGRGLGIFLDNQLISAPVVDVQWAKNGITGGSASISGRFDAESARDLEIQLRGGSLPLPVEIIENRTVGATLGRDSVQRSLYAGLFGIALVLVFMGVYYRLPGVLADVALVVYAILTWAAYDLLGVTLTLPGIAGFILSIGMAVDANVLIFERTREELRAGKSLYRSVESGFFRAFSSILDSNVTTLIACGALFFLGTGLVRGFALTLAIGVVISMFTAVTCTRTLLLFTIGFPQFRKPNLFCPGVNTSPTGAAPSASVQ</sequence>
<feature type="transmembrane region" description="Helical" evidence="9">
    <location>
        <begin position="295"/>
        <end position="313"/>
    </location>
</feature>
<dbReference type="InterPro" id="IPR048631">
    <property type="entry name" value="SecD_1st"/>
</dbReference>
<dbReference type="Gene3D" id="1.20.1640.10">
    <property type="entry name" value="Multidrug efflux transporter AcrB transmembrane domain"/>
    <property type="match status" value="1"/>
</dbReference>
<keyword evidence="3 9" id="KW-1003">Cell membrane</keyword>
<comment type="subcellular location">
    <subcellularLocation>
        <location evidence="1 9">Cell membrane</location>
        <topology evidence="1 9">Multi-pass membrane protein</topology>
    </subcellularLocation>
</comment>
<evidence type="ECO:0000256" key="1">
    <source>
        <dbReference type="ARBA" id="ARBA00004651"/>
    </source>
</evidence>
<comment type="caution">
    <text evidence="9">Lacks conserved residue(s) required for the propagation of feature annotation.</text>
</comment>
<evidence type="ECO:0000256" key="8">
    <source>
        <dbReference type="ARBA" id="ARBA00023136"/>
    </source>
</evidence>
<evidence type="ECO:0000256" key="9">
    <source>
        <dbReference type="HAMAP-Rule" id="MF_01463"/>
    </source>
</evidence>
<gene>
    <name evidence="9 13" type="primary">secD</name>
    <name evidence="13" type="ORF">DCF15_02740</name>
</gene>
<accession>A0A2W4XSU1</accession>
<proteinExistence type="inferred from homology"/>
<dbReference type="InterPro" id="IPR001036">
    <property type="entry name" value="Acrflvin-R"/>
</dbReference>
<dbReference type="Gene3D" id="3.30.1360.200">
    <property type="match status" value="1"/>
</dbReference>
<comment type="function">
    <text evidence="9">Part of the Sec protein translocase complex. Interacts with the SecYEG preprotein conducting channel. SecDF uses the proton motive force (PMF) to complete protein translocation after the ATP-dependent function of SecA.</text>
</comment>
<protein>
    <recommendedName>
        <fullName evidence="9">Protein translocase subunit SecD</fullName>
    </recommendedName>
</protein>
<dbReference type="NCBIfam" id="TIGR00916">
    <property type="entry name" value="2A0604s01"/>
    <property type="match status" value="1"/>
</dbReference>
<feature type="domain" description="SecDF P1 head subdomain" evidence="12">
    <location>
        <begin position="160"/>
        <end position="271"/>
    </location>
</feature>
<dbReference type="Pfam" id="PF07549">
    <property type="entry name" value="Sec_GG"/>
    <property type="match status" value="1"/>
</dbReference>
<dbReference type="InterPro" id="IPR055344">
    <property type="entry name" value="SecD_SecF_C_bact"/>
</dbReference>
<evidence type="ECO:0000256" key="3">
    <source>
        <dbReference type="ARBA" id="ARBA00022475"/>
    </source>
</evidence>
<feature type="domain" description="Protein export membrane protein SecD/SecF C-terminal" evidence="10">
    <location>
        <begin position="274"/>
        <end position="442"/>
    </location>
</feature>
<organism evidence="13 14">
    <name type="scientific">Phormidesmis priestleyi</name>
    <dbReference type="NCBI Taxonomy" id="268141"/>
    <lineage>
        <taxon>Bacteria</taxon>
        <taxon>Bacillati</taxon>
        <taxon>Cyanobacteriota</taxon>
        <taxon>Cyanophyceae</taxon>
        <taxon>Leptolyngbyales</taxon>
        <taxon>Leptolyngbyaceae</taxon>
        <taxon>Phormidesmis</taxon>
    </lineage>
</organism>
<evidence type="ECO:0000259" key="12">
    <source>
        <dbReference type="Pfam" id="PF22599"/>
    </source>
</evidence>
<dbReference type="Pfam" id="PF21760">
    <property type="entry name" value="SecD_1st"/>
    <property type="match status" value="1"/>
</dbReference>
<dbReference type="FunFam" id="1.20.1640.10:FF:000004">
    <property type="entry name" value="Protein translocase subunit SecD"/>
    <property type="match status" value="1"/>
</dbReference>
<keyword evidence="8 9" id="KW-0472">Membrane</keyword>
<evidence type="ECO:0000256" key="7">
    <source>
        <dbReference type="ARBA" id="ARBA00023010"/>
    </source>
</evidence>
<reference evidence="13 14" key="2">
    <citation type="submission" date="2018-06" db="EMBL/GenBank/DDBJ databases">
        <title>Metagenomic assembly of (sub)arctic Cyanobacteria and their associated microbiome from non-axenic cultures.</title>
        <authorList>
            <person name="Baurain D."/>
        </authorList>
    </citation>
    <scope>NUCLEOTIDE SEQUENCE [LARGE SCALE GENOMIC DNA]</scope>
    <source>
        <strain evidence="13">ULC027bin1</strain>
    </source>
</reference>
<dbReference type="Pfam" id="PF22599">
    <property type="entry name" value="SecDF_P1_head"/>
    <property type="match status" value="1"/>
</dbReference>
<comment type="similarity">
    <text evidence="9">Belongs to the SecD/SecF family. SecD subfamily.</text>
</comment>
<dbReference type="InterPro" id="IPR048634">
    <property type="entry name" value="SecD_SecF_C"/>
</dbReference>
<name>A0A2W4XSU1_9CYAN</name>
<dbReference type="GO" id="GO:0065002">
    <property type="term" value="P:intracellular protein transmembrane transport"/>
    <property type="evidence" value="ECO:0007669"/>
    <property type="project" value="UniProtKB-UniRule"/>
</dbReference>
<evidence type="ECO:0000256" key="5">
    <source>
        <dbReference type="ARBA" id="ARBA00022927"/>
    </source>
</evidence>
<comment type="caution">
    <text evidence="13">The sequence shown here is derived from an EMBL/GenBank/DDBJ whole genome shotgun (WGS) entry which is preliminary data.</text>
</comment>
<keyword evidence="5 9" id="KW-0653">Protein transport</keyword>
<comment type="function">
    <text evidence="9">Probably participates in protein translocation into and across both the cytoplasmic and thylakoid membranes in cyanobacterial cells.</text>
</comment>
<dbReference type="PANTHER" id="PTHR30081:SF1">
    <property type="entry name" value="PROTEIN TRANSLOCASE SUBUNIT SECD"/>
    <property type="match status" value="1"/>
</dbReference>
<keyword evidence="6 9" id="KW-1133">Transmembrane helix</keyword>
<dbReference type="PRINTS" id="PR00702">
    <property type="entry name" value="ACRIFLAVINRP"/>
</dbReference>
<evidence type="ECO:0000256" key="4">
    <source>
        <dbReference type="ARBA" id="ARBA00022692"/>
    </source>
</evidence>
<feature type="transmembrane region" description="Helical" evidence="9">
    <location>
        <begin position="318"/>
        <end position="335"/>
    </location>
</feature>
<dbReference type="InterPro" id="IPR005791">
    <property type="entry name" value="SecD"/>
</dbReference>
<dbReference type="Gene3D" id="3.30.70.3400">
    <property type="match status" value="1"/>
</dbReference>
<dbReference type="HAMAP" id="MF_01463_B">
    <property type="entry name" value="SecD_B"/>
    <property type="match status" value="1"/>
</dbReference>
<evidence type="ECO:0000256" key="6">
    <source>
        <dbReference type="ARBA" id="ARBA00022989"/>
    </source>
</evidence>
<evidence type="ECO:0000259" key="10">
    <source>
        <dbReference type="Pfam" id="PF02355"/>
    </source>
</evidence>
<keyword evidence="4 9" id="KW-0812">Transmembrane</keyword>
<dbReference type="PANTHER" id="PTHR30081">
    <property type="entry name" value="PROTEIN-EXPORT MEMBRANE PROTEIN SEC"/>
    <property type="match status" value="1"/>
</dbReference>
<dbReference type="InterPro" id="IPR022646">
    <property type="entry name" value="SecD/SecF_CS"/>
</dbReference>
<dbReference type="GO" id="GO:0043952">
    <property type="term" value="P:protein transport by the Sec complex"/>
    <property type="evidence" value="ECO:0007669"/>
    <property type="project" value="UniProtKB-UniRule"/>
</dbReference>
<dbReference type="NCBIfam" id="TIGR01129">
    <property type="entry name" value="secD"/>
    <property type="match status" value="1"/>
</dbReference>
<evidence type="ECO:0000313" key="14">
    <source>
        <dbReference type="Proteomes" id="UP000249794"/>
    </source>
</evidence>
<feature type="transmembrane region" description="Helical" evidence="9">
    <location>
        <begin position="347"/>
        <end position="365"/>
    </location>
</feature>
<evidence type="ECO:0000256" key="2">
    <source>
        <dbReference type="ARBA" id="ARBA00022448"/>
    </source>
</evidence>
<dbReference type="Proteomes" id="UP000249794">
    <property type="component" value="Unassembled WGS sequence"/>
</dbReference>
<dbReference type="SUPFAM" id="SSF82866">
    <property type="entry name" value="Multidrug efflux transporter AcrB transmembrane domain"/>
    <property type="match status" value="1"/>
</dbReference>